<evidence type="ECO:0000256" key="4">
    <source>
        <dbReference type="ARBA" id="ARBA00023098"/>
    </source>
</evidence>
<dbReference type="Pfam" id="PF01553">
    <property type="entry name" value="Acyltransferase"/>
    <property type="match status" value="1"/>
</dbReference>
<evidence type="ECO:0000313" key="7">
    <source>
        <dbReference type="EMBL" id="MPM08004.1"/>
    </source>
</evidence>
<evidence type="ECO:0000256" key="2">
    <source>
        <dbReference type="ARBA" id="ARBA00022516"/>
    </source>
</evidence>
<evidence type="ECO:0000256" key="1">
    <source>
        <dbReference type="ARBA" id="ARBA00005189"/>
    </source>
</evidence>
<dbReference type="GO" id="GO:0003841">
    <property type="term" value="F:1-acylglycerol-3-phosphate O-acyltransferase activity"/>
    <property type="evidence" value="ECO:0007669"/>
    <property type="project" value="UniProtKB-EC"/>
</dbReference>
<evidence type="ECO:0000256" key="5">
    <source>
        <dbReference type="ARBA" id="ARBA00023315"/>
    </source>
</evidence>
<dbReference type="SMART" id="SM00563">
    <property type="entry name" value="PlsC"/>
    <property type="match status" value="1"/>
</dbReference>
<keyword evidence="5 7" id="KW-0012">Acyltransferase</keyword>
<evidence type="ECO:0000256" key="3">
    <source>
        <dbReference type="ARBA" id="ARBA00022679"/>
    </source>
</evidence>
<dbReference type="SUPFAM" id="SSF69593">
    <property type="entry name" value="Glycerol-3-phosphate (1)-acyltransferase"/>
    <property type="match status" value="1"/>
</dbReference>
<sequence>MKKIRIAFAALFVLPILILSPLYGFLPAYLLRLFGFKKQADRHLERSGHFIGSSILFFLGITVHVDGRENLPEVSNICYMANHQSMLDIVAFVGPARLWASILAKAEVRRIPIINLWCYALGCIFIERTSPHDAVKAILKGVQYLKDGRSMLIFPEGTRSKSGKIGELKNGSLKLATRSKAVIVPITIKGLRAGLEHLQGFRRVHAYFSISAPIDTATLHEDQIANLHEVVYGTIAKRFDELPGEV</sequence>
<proteinExistence type="predicted"/>
<protein>
    <submittedName>
        <fullName evidence="7">1-acyl-sn-glycerol-3-phosphate acyltransferase</fullName>
        <ecNumber evidence="7">2.3.1.51</ecNumber>
    </submittedName>
</protein>
<name>A0A644X1G1_9ZZZZ</name>
<dbReference type="GO" id="GO:0006654">
    <property type="term" value="P:phosphatidic acid biosynthetic process"/>
    <property type="evidence" value="ECO:0007669"/>
    <property type="project" value="TreeGrafter"/>
</dbReference>
<dbReference type="InterPro" id="IPR002123">
    <property type="entry name" value="Plipid/glycerol_acylTrfase"/>
</dbReference>
<organism evidence="7">
    <name type="scientific">bioreactor metagenome</name>
    <dbReference type="NCBI Taxonomy" id="1076179"/>
    <lineage>
        <taxon>unclassified sequences</taxon>
        <taxon>metagenomes</taxon>
        <taxon>ecological metagenomes</taxon>
    </lineage>
</organism>
<dbReference type="CDD" id="cd07989">
    <property type="entry name" value="LPLAT_AGPAT-like"/>
    <property type="match status" value="1"/>
</dbReference>
<evidence type="ECO:0000259" key="6">
    <source>
        <dbReference type="SMART" id="SM00563"/>
    </source>
</evidence>
<keyword evidence="2" id="KW-0444">Lipid biosynthesis</keyword>
<keyword evidence="3 7" id="KW-0808">Transferase</keyword>
<dbReference type="PANTHER" id="PTHR10434">
    <property type="entry name" value="1-ACYL-SN-GLYCEROL-3-PHOSPHATE ACYLTRANSFERASE"/>
    <property type="match status" value="1"/>
</dbReference>
<dbReference type="EC" id="2.3.1.51" evidence="7"/>
<dbReference type="AlphaFoldDB" id="A0A644X1G1"/>
<gene>
    <name evidence="7" type="primary">plsC_7</name>
    <name evidence="7" type="ORF">SDC9_54316</name>
</gene>
<reference evidence="7" key="1">
    <citation type="submission" date="2019-08" db="EMBL/GenBank/DDBJ databases">
        <authorList>
            <person name="Kucharzyk K."/>
            <person name="Murdoch R.W."/>
            <person name="Higgins S."/>
            <person name="Loffler F."/>
        </authorList>
    </citation>
    <scope>NUCLEOTIDE SEQUENCE</scope>
</reference>
<dbReference type="PANTHER" id="PTHR10434:SF64">
    <property type="entry name" value="1-ACYL-SN-GLYCEROL-3-PHOSPHATE ACYLTRANSFERASE-RELATED"/>
    <property type="match status" value="1"/>
</dbReference>
<dbReference type="EMBL" id="VSSQ01001400">
    <property type="protein sequence ID" value="MPM08004.1"/>
    <property type="molecule type" value="Genomic_DNA"/>
</dbReference>
<accession>A0A644X1G1</accession>
<feature type="domain" description="Phospholipid/glycerol acyltransferase" evidence="6">
    <location>
        <begin position="77"/>
        <end position="191"/>
    </location>
</feature>
<keyword evidence="4" id="KW-0443">Lipid metabolism</keyword>
<comment type="pathway">
    <text evidence="1">Lipid metabolism.</text>
</comment>
<comment type="caution">
    <text evidence="7">The sequence shown here is derived from an EMBL/GenBank/DDBJ whole genome shotgun (WGS) entry which is preliminary data.</text>
</comment>